<reference evidence="12" key="2">
    <citation type="journal article" date="2016" name="Sci. Rep.">
        <title>Dictyocaulus viviparus genome, variome and transcriptome elucidate lungworm biology and support future intervention.</title>
        <authorList>
            <person name="McNulty S.N."/>
            <person name="Strube C."/>
            <person name="Rosa B.A."/>
            <person name="Martin J.C."/>
            <person name="Tyagi R."/>
            <person name="Choi Y.J."/>
            <person name="Wang Q."/>
            <person name="Hallsworth Pepin K."/>
            <person name="Zhang X."/>
            <person name="Ozersky P."/>
            <person name="Wilson R.K."/>
            <person name="Sternberg P.W."/>
            <person name="Gasser R.B."/>
            <person name="Mitreva M."/>
        </authorList>
    </citation>
    <scope>NUCLEOTIDE SEQUENCE [LARGE SCALE GENOMIC DNA]</scope>
    <source>
        <strain evidence="12">HannoverDv2000</strain>
    </source>
</reference>
<evidence type="ECO:0000256" key="4">
    <source>
        <dbReference type="ARBA" id="ARBA00022737"/>
    </source>
</evidence>
<evidence type="ECO:0000256" key="2">
    <source>
        <dbReference type="ARBA" id="ARBA00022525"/>
    </source>
</evidence>
<gene>
    <name evidence="11" type="ORF">DICVIV_05183</name>
</gene>
<dbReference type="Gene3D" id="1.10.238.10">
    <property type="entry name" value="EF-hand"/>
    <property type="match status" value="4"/>
</dbReference>
<dbReference type="PANTHER" id="PTHR10827:SF98">
    <property type="entry name" value="45 KDA CALCIUM-BINDING PROTEIN"/>
    <property type="match status" value="1"/>
</dbReference>
<dbReference type="InterPro" id="IPR019577">
    <property type="entry name" value="SPARC/Testican_Ca-bd-dom"/>
</dbReference>
<sequence>MRVLLSLVLLQNVYCAPTTTRDVNTEAINEHANIAHALNLTRMHLSQNALFIPHGEEPDGFDPTKPIQGAFLVNDDTEPINRPQFRFPQKTLTSNRAILPLLPVDSVPVMPPPAPPSPSASLKPSARLASLLTPLSTAQESDDTVVANLNDMFARKHLPEAIDVTPKLEELITSTETRPTLPVVEQELEPPATSQPLPIASNLPPLDKSVDLDGDGMLSLSEVQYAAFVHHGLSGSVVQGLFNEVDRNKDGSLDANEFDNIRPLVLAKAENAALRYMQSVDTDKNKMLSLEEAQSYILKEHGIGFRDVERVWRLVVPSTSTELDAVQFSKLRRRIRGMTIRLARQIMKAADTNADGHITIDEAQSIAFEQEGIGAGDVAQMFASVDDNNDGELNAPEFADFERIIRSRAVETSRRALKVVDSDGSNTLTMDEARRIAFEHYGFRENELAPFFDQADENEDGHLDAVEFAGFRSVIRNKAVRNAIIVLKNKSGKLDKVELADFIRLVRLSAIRFATDHFKEFDANHDGLVTVDELAELIENKYRVPFDITDIFFEKVDVDSSGDLIPAEIVDFRHEIRKYVAQHPVAVPIVEQEQNDDVRSNENTSTNLPKHSSTDQ</sequence>
<keyword evidence="7" id="KW-0325">Glycoprotein</keyword>
<feature type="signal peptide" evidence="9">
    <location>
        <begin position="1"/>
        <end position="15"/>
    </location>
</feature>
<dbReference type="Pfam" id="PF10591">
    <property type="entry name" value="SPARC_Ca_bdg"/>
    <property type="match status" value="1"/>
</dbReference>
<dbReference type="GO" id="GO:0005509">
    <property type="term" value="F:calcium ion binding"/>
    <property type="evidence" value="ECO:0007669"/>
    <property type="project" value="InterPro"/>
</dbReference>
<keyword evidence="2" id="KW-0964">Secreted</keyword>
<keyword evidence="4" id="KW-0677">Repeat</keyword>
<dbReference type="InterPro" id="IPR002048">
    <property type="entry name" value="EF_hand_dom"/>
</dbReference>
<reference evidence="11 12" key="1">
    <citation type="submission" date="2013-11" db="EMBL/GenBank/DDBJ databases">
        <title>Draft genome of the bovine lungworm Dictyocaulus viviparus.</title>
        <authorList>
            <person name="Mitreva M."/>
        </authorList>
    </citation>
    <scope>NUCLEOTIDE SEQUENCE [LARGE SCALE GENOMIC DNA]</scope>
    <source>
        <strain evidence="11 12">HannoverDv2000</strain>
    </source>
</reference>
<protein>
    <submittedName>
        <fullName evidence="11">EF hand</fullName>
    </submittedName>
</protein>
<proteinExistence type="predicted"/>
<dbReference type="AlphaFoldDB" id="A0A0D8XY38"/>
<evidence type="ECO:0000313" key="12">
    <source>
        <dbReference type="Proteomes" id="UP000053766"/>
    </source>
</evidence>
<dbReference type="GO" id="GO:0005576">
    <property type="term" value="C:extracellular region"/>
    <property type="evidence" value="ECO:0007669"/>
    <property type="project" value="UniProtKB-SubCell"/>
</dbReference>
<dbReference type="STRING" id="29172.A0A0D8XY38"/>
<keyword evidence="9" id="KW-0732">Signal</keyword>
<comment type="subcellular location">
    <subcellularLocation>
        <location evidence="1">Secreted</location>
    </subcellularLocation>
</comment>
<dbReference type="Proteomes" id="UP000053766">
    <property type="component" value="Unassembled WGS sequence"/>
</dbReference>
<feature type="compositionally biased region" description="Polar residues" evidence="8">
    <location>
        <begin position="601"/>
        <end position="616"/>
    </location>
</feature>
<keyword evidence="12" id="KW-1185">Reference proteome</keyword>
<name>A0A0D8XY38_DICVI</name>
<evidence type="ECO:0000259" key="10">
    <source>
        <dbReference type="PROSITE" id="PS50222"/>
    </source>
</evidence>
<dbReference type="GO" id="GO:0017156">
    <property type="term" value="P:calcium-ion regulated exocytosis"/>
    <property type="evidence" value="ECO:0007669"/>
    <property type="project" value="TreeGrafter"/>
</dbReference>
<dbReference type="EMBL" id="KN716258">
    <property type="protein sequence ID" value="KJH48727.1"/>
    <property type="molecule type" value="Genomic_DNA"/>
</dbReference>
<dbReference type="GO" id="GO:0005783">
    <property type="term" value="C:endoplasmic reticulum"/>
    <property type="evidence" value="ECO:0007669"/>
    <property type="project" value="TreeGrafter"/>
</dbReference>
<evidence type="ECO:0000256" key="6">
    <source>
        <dbReference type="ARBA" id="ARBA00023157"/>
    </source>
</evidence>
<feature type="chain" id="PRO_5011955181" evidence="9">
    <location>
        <begin position="16"/>
        <end position="616"/>
    </location>
</feature>
<accession>A0A0D8XY38</accession>
<feature type="region of interest" description="Disordered" evidence="8">
    <location>
        <begin position="590"/>
        <end position="616"/>
    </location>
</feature>
<evidence type="ECO:0000256" key="9">
    <source>
        <dbReference type="SAM" id="SignalP"/>
    </source>
</evidence>
<feature type="domain" description="EF-hand" evidence="10">
    <location>
        <begin position="233"/>
        <end position="268"/>
    </location>
</feature>
<keyword evidence="5" id="KW-0106">Calcium</keyword>
<dbReference type="SMART" id="SM00054">
    <property type="entry name" value="EFh"/>
    <property type="match status" value="8"/>
</dbReference>
<dbReference type="PROSITE" id="PS50222">
    <property type="entry name" value="EF_HAND_2"/>
    <property type="match status" value="3"/>
</dbReference>
<evidence type="ECO:0000256" key="3">
    <source>
        <dbReference type="ARBA" id="ARBA00022723"/>
    </source>
</evidence>
<evidence type="ECO:0000256" key="1">
    <source>
        <dbReference type="ARBA" id="ARBA00004613"/>
    </source>
</evidence>
<dbReference type="OrthoDB" id="26525at2759"/>
<dbReference type="PROSITE" id="PS00018">
    <property type="entry name" value="EF_HAND_1"/>
    <property type="match status" value="3"/>
</dbReference>
<dbReference type="Pfam" id="PF13202">
    <property type="entry name" value="EF-hand_5"/>
    <property type="match status" value="4"/>
</dbReference>
<dbReference type="InterPro" id="IPR011992">
    <property type="entry name" value="EF-hand-dom_pair"/>
</dbReference>
<dbReference type="SUPFAM" id="SSF47473">
    <property type="entry name" value="EF-hand"/>
    <property type="match status" value="3"/>
</dbReference>
<keyword evidence="3" id="KW-0479">Metal-binding</keyword>
<evidence type="ECO:0000256" key="7">
    <source>
        <dbReference type="ARBA" id="ARBA00023180"/>
    </source>
</evidence>
<dbReference type="InterPro" id="IPR018247">
    <property type="entry name" value="EF_Hand_1_Ca_BS"/>
</dbReference>
<feature type="domain" description="EF-hand" evidence="10">
    <location>
        <begin position="338"/>
        <end position="373"/>
    </location>
</feature>
<evidence type="ECO:0000256" key="8">
    <source>
        <dbReference type="SAM" id="MobiDB-lite"/>
    </source>
</evidence>
<evidence type="ECO:0000256" key="5">
    <source>
        <dbReference type="ARBA" id="ARBA00022837"/>
    </source>
</evidence>
<organism evidence="11 12">
    <name type="scientific">Dictyocaulus viviparus</name>
    <name type="common">Bovine lungworm</name>
    <dbReference type="NCBI Taxonomy" id="29172"/>
    <lineage>
        <taxon>Eukaryota</taxon>
        <taxon>Metazoa</taxon>
        <taxon>Ecdysozoa</taxon>
        <taxon>Nematoda</taxon>
        <taxon>Chromadorea</taxon>
        <taxon>Rhabditida</taxon>
        <taxon>Rhabditina</taxon>
        <taxon>Rhabditomorpha</taxon>
        <taxon>Strongyloidea</taxon>
        <taxon>Metastrongylidae</taxon>
        <taxon>Dictyocaulus</taxon>
    </lineage>
</organism>
<dbReference type="PANTHER" id="PTHR10827">
    <property type="entry name" value="RETICULOCALBIN"/>
    <property type="match status" value="1"/>
</dbReference>
<keyword evidence="6" id="KW-1015">Disulfide bond</keyword>
<evidence type="ECO:0000313" key="11">
    <source>
        <dbReference type="EMBL" id="KJH48727.1"/>
    </source>
</evidence>
<feature type="domain" description="EF-hand" evidence="10">
    <location>
        <begin position="509"/>
        <end position="544"/>
    </location>
</feature>